<dbReference type="InterPro" id="IPR004209">
    <property type="entry name" value="FTR_bsu"/>
</dbReference>
<dbReference type="InterPro" id="IPR036644">
    <property type="entry name" value="FTR_bsu_sf"/>
</dbReference>
<sequence length="110" mass="12766">MEVAKKRKEVLRAWFTAVVDKLGYKVTPNAEMADFLLEQLVLLERKHGSPYCPCQALSGNREADMKIVCPCIPYHRKHFDYMKQCWCGLYIHKDVTDPTRLRQIPASEVP</sequence>
<name>A0A9E2BFC2_PSYF1</name>
<dbReference type="AlphaFoldDB" id="A0A9E2BFC2"/>
<comment type="caution">
    <text evidence="1">The sequence shown here is derived from an EMBL/GenBank/DDBJ whole genome shotgun (WGS) entry which is preliminary data.</text>
</comment>
<organism evidence="1 2">
    <name type="scientific">Psychracetigena formicireducens</name>
    <dbReference type="NCBI Taxonomy" id="2986056"/>
    <lineage>
        <taxon>Bacteria</taxon>
        <taxon>Bacillati</taxon>
        <taxon>Candidatus Lithacetigenota</taxon>
        <taxon>Candidatus Psychracetigena</taxon>
    </lineage>
</organism>
<dbReference type="Pfam" id="PF02943">
    <property type="entry name" value="FeThRed_B"/>
    <property type="match status" value="1"/>
</dbReference>
<dbReference type="SUPFAM" id="SSF57662">
    <property type="entry name" value="Ferredoxin thioredoxin reductase (FTR), catalytic beta chain"/>
    <property type="match status" value="1"/>
</dbReference>
<dbReference type="Gene3D" id="3.90.460.10">
    <property type="entry name" value="Ferredoxin thioredoxin reductase catalytic beta subunit"/>
    <property type="match status" value="1"/>
</dbReference>
<evidence type="ECO:0008006" key="3">
    <source>
        <dbReference type="Google" id="ProtNLM"/>
    </source>
</evidence>
<evidence type="ECO:0000313" key="1">
    <source>
        <dbReference type="EMBL" id="MBT9144563.1"/>
    </source>
</evidence>
<gene>
    <name evidence="1" type="ORF">DDT42_00405</name>
</gene>
<dbReference type="Proteomes" id="UP000811545">
    <property type="component" value="Unassembled WGS sequence"/>
</dbReference>
<accession>A0A9E2BFC2</accession>
<dbReference type="GO" id="GO:0016730">
    <property type="term" value="F:oxidoreductase activity, acting on iron-sulfur proteins as donors"/>
    <property type="evidence" value="ECO:0007669"/>
    <property type="project" value="InterPro"/>
</dbReference>
<protein>
    <recommendedName>
        <fullName evidence="3">Ferredoxin:thioredoxin reductase</fullName>
    </recommendedName>
</protein>
<proteinExistence type="predicted"/>
<evidence type="ECO:0000313" key="2">
    <source>
        <dbReference type="Proteomes" id="UP000811545"/>
    </source>
</evidence>
<dbReference type="EMBL" id="QLTW01000012">
    <property type="protein sequence ID" value="MBT9144563.1"/>
    <property type="molecule type" value="Genomic_DNA"/>
</dbReference>
<reference evidence="1 2" key="1">
    <citation type="journal article" date="2021" name="bioRxiv">
        <title>Unique metabolic strategies in Hadean analogues reveal hints for primordial physiology.</title>
        <authorList>
            <person name="Nobu M.K."/>
            <person name="Nakai R."/>
            <person name="Tamazawa S."/>
            <person name="Mori H."/>
            <person name="Toyoda A."/>
            <person name="Ijiri A."/>
            <person name="Suzuki S."/>
            <person name="Kurokawa K."/>
            <person name="Kamagata Y."/>
            <person name="Tamaki H."/>
        </authorList>
    </citation>
    <scope>NUCLEOTIDE SEQUENCE [LARGE SCALE GENOMIC DNA]</scope>
    <source>
        <strain evidence="1">BS525</strain>
    </source>
</reference>